<evidence type="ECO:0000256" key="2">
    <source>
        <dbReference type="ARBA" id="ARBA00022649"/>
    </source>
</evidence>
<protein>
    <submittedName>
        <fullName evidence="3">PemK-like protein</fullName>
    </submittedName>
</protein>
<dbReference type="InterPro" id="IPR011067">
    <property type="entry name" value="Plasmid_toxin/cell-grow_inhib"/>
</dbReference>
<dbReference type="RefSeq" id="WP_008827341.1">
    <property type="nucleotide sequence ID" value="NZ_AFNU02000006.1"/>
</dbReference>
<dbReference type="InParanoid" id="U2EAD2"/>
<dbReference type="Proteomes" id="UP000005707">
    <property type="component" value="Unassembled WGS sequence"/>
</dbReference>
<sequence length="124" mass="14439">MNTYVPGDIVYCHYFSFDDQDRKGYFLVLYNEALDNMHERTNNFTAIKITSKATLVDTYCQPLKQVVVPVLKTDSYALCSKVHTFDKSQVINYVGRVSEDVMKNVYKKVSRFLSEVNRQVLTYI</sequence>
<evidence type="ECO:0000313" key="3">
    <source>
        <dbReference type="EMBL" id="ERJ12053.1"/>
    </source>
</evidence>
<evidence type="ECO:0000256" key="1">
    <source>
        <dbReference type="ARBA" id="ARBA00007521"/>
    </source>
</evidence>
<comment type="caution">
    <text evidence="3">The sequence shown here is derived from an EMBL/GenBank/DDBJ whole genome shotgun (WGS) entry which is preliminary data.</text>
</comment>
<organism evidence="3 4">
    <name type="scientific">Haloplasma contractile SSD-17B</name>
    <dbReference type="NCBI Taxonomy" id="1033810"/>
    <lineage>
        <taxon>Bacteria</taxon>
        <taxon>Bacillati</taxon>
        <taxon>Mycoplasmatota</taxon>
        <taxon>Mollicutes</taxon>
        <taxon>Haloplasmatales</taxon>
        <taxon>Haloplasmataceae</taxon>
        <taxon>Haloplasma</taxon>
    </lineage>
</organism>
<gene>
    <name evidence="3" type="ORF">HLPCO_001967</name>
</gene>
<dbReference type="InterPro" id="IPR003477">
    <property type="entry name" value="PemK-like"/>
</dbReference>
<dbReference type="GO" id="GO:0003677">
    <property type="term" value="F:DNA binding"/>
    <property type="evidence" value="ECO:0007669"/>
    <property type="project" value="InterPro"/>
</dbReference>
<accession>U2EAD2</accession>
<proteinExistence type="inferred from homology"/>
<evidence type="ECO:0000313" key="4">
    <source>
        <dbReference type="Proteomes" id="UP000005707"/>
    </source>
</evidence>
<name>U2EAD2_9MOLU</name>
<reference evidence="3 4" key="2">
    <citation type="journal article" date="2013" name="PLoS ONE">
        <title>INDIGO - INtegrated Data Warehouse of MIcrobial GenOmes with Examples from the Red Sea Extremophiles.</title>
        <authorList>
            <person name="Alam I."/>
            <person name="Antunes A."/>
            <person name="Kamau A.A."/>
            <person name="Ba Alawi W."/>
            <person name="Kalkatawi M."/>
            <person name="Stingl U."/>
            <person name="Bajic V.B."/>
        </authorList>
    </citation>
    <scope>NUCLEOTIDE SEQUENCE [LARGE SCALE GENOMIC DNA]</scope>
    <source>
        <strain evidence="3 4">SSD-17B</strain>
    </source>
</reference>
<keyword evidence="4" id="KW-1185">Reference proteome</keyword>
<reference evidence="3 4" key="1">
    <citation type="journal article" date="2011" name="J. Bacteriol.">
        <title>Genome sequence of Haloplasma contractile, an unusual contractile bacterium from a deep-sea anoxic brine lake.</title>
        <authorList>
            <person name="Antunes A."/>
            <person name="Alam I."/>
            <person name="El Dorry H."/>
            <person name="Siam R."/>
            <person name="Robertson A."/>
            <person name="Bajic V.B."/>
            <person name="Stingl U."/>
        </authorList>
    </citation>
    <scope>NUCLEOTIDE SEQUENCE [LARGE SCALE GENOMIC DNA]</scope>
    <source>
        <strain evidence="3 4">SSD-17B</strain>
    </source>
</reference>
<comment type="similarity">
    <text evidence="1">Belongs to the PemK/MazF family.</text>
</comment>
<dbReference type="Gene3D" id="2.30.30.110">
    <property type="match status" value="1"/>
</dbReference>
<dbReference type="Pfam" id="PF02452">
    <property type="entry name" value="PemK_toxin"/>
    <property type="match status" value="1"/>
</dbReference>
<dbReference type="SUPFAM" id="SSF50118">
    <property type="entry name" value="Cell growth inhibitor/plasmid maintenance toxic component"/>
    <property type="match status" value="1"/>
</dbReference>
<dbReference type="EMBL" id="AFNU02000006">
    <property type="protein sequence ID" value="ERJ12053.1"/>
    <property type="molecule type" value="Genomic_DNA"/>
</dbReference>
<keyword evidence="2" id="KW-1277">Toxin-antitoxin system</keyword>
<dbReference type="AlphaFoldDB" id="U2EAD2"/>